<dbReference type="PANTHER" id="PTHR43280">
    <property type="entry name" value="ARAC-FAMILY TRANSCRIPTIONAL REGULATOR"/>
    <property type="match status" value="1"/>
</dbReference>
<dbReference type="GO" id="GO:0043565">
    <property type="term" value="F:sequence-specific DNA binding"/>
    <property type="evidence" value="ECO:0007669"/>
    <property type="project" value="InterPro"/>
</dbReference>
<protein>
    <recommendedName>
        <fullName evidence="5">HTH araC/xylS-type domain-containing protein</fullName>
    </recommendedName>
</protein>
<dbReference type="InterPro" id="IPR003313">
    <property type="entry name" value="AraC-bd"/>
</dbReference>
<dbReference type="SUPFAM" id="SSF46689">
    <property type="entry name" value="Homeodomain-like"/>
    <property type="match status" value="2"/>
</dbReference>
<evidence type="ECO:0000313" key="7">
    <source>
        <dbReference type="Proteomes" id="UP000189114"/>
    </source>
</evidence>
<dbReference type="InterPro" id="IPR009057">
    <property type="entry name" value="Homeodomain-like_sf"/>
</dbReference>
<evidence type="ECO:0000256" key="4">
    <source>
        <dbReference type="ARBA" id="ARBA00023163"/>
    </source>
</evidence>
<evidence type="ECO:0000256" key="1">
    <source>
        <dbReference type="ARBA" id="ARBA00023015"/>
    </source>
</evidence>
<dbReference type="Proteomes" id="UP000189114">
    <property type="component" value="Unassembled WGS sequence"/>
</dbReference>
<proteinExistence type="predicted"/>
<evidence type="ECO:0000256" key="3">
    <source>
        <dbReference type="ARBA" id="ARBA00023159"/>
    </source>
</evidence>
<dbReference type="PROSITE" id="PS01124">
    <property type="entry name" value="HTH_ARAC_FAMILY_2"/>
    <property type="match status" value="1"/>
</dbReference>
<dbReference type="CDD" id="cd02208">
    <property type="entry name" value="cupin_RmlC-like"/>
    <property type="match status" value="1"/>
</dbReference>
<dbReference type="InterPro" id="IPR014710">
    <property type="entry name" value="RmlC-like_jellyroll"/>
</dbReference>
<reference evidence="7" key="1">
    <citation type="submission" date="2016-10" db="EMBL/GenBank/DDBJ databases">
        <title>Rodentibacter gen. nov. and new species.</title>
        <authorList>
            <person name="Christensen H."/>
        </authorList>
    </citation>
    <scope>NUCLEOTIDE SEQUENCE [LARGE SCALE GENOMIC DNA]</scope>
    <source>
        <strain evidence="7">Ppn152</strain>
    </source>
</reference>
<dbReference type="InterPro" id="IPR037923">
    <property type="entry name" value="HTH-like"/>
</dbReference>
<dbReference type="Pfam" id="PF12833">
    <property type="entry name" value="HTH_18"/>
    <property type="match status" value="1"/>
</dbReference>
<gene>
    <name evidence="6" type="ORF">BKG96_09620</name>
</gene>
<dbReference type="Gene3D" id="2.60.120.10">
    <property type="entry name" value="Jelly Rolls"/>
    <property type="match status" value="1"/>
</dbReference>
<sequence>MKIILKLLSDNSEIVQSYLPNIKIGIQCNKLSYFDEMKALCHWHEDIELVKIISGKMNYYVNGKIIHLNEGDGIIINSRAMHYGYSKNSQDCDFICVLINPSIFGTMTPIYQKFIAPILKNVCLDAYPLLANHHEHQAILNDINMLGKLYIQSTNENKQIDLACLSTACSLWNKWFELIKTQLTLAPQTKSKEIILQKKMVNFIYDHYTQFITLDEIAQSANICRSLCCRLFKKYVQQTPNQFLNAYRVERAKMLFHSTSTNVTNVAYQCGFNNLSYFAKQFEKIVGTTPKKYQQQCKEKYG</sequence>
<comment type="caution">
    <text evidence="6">The sequence shown here is derived from an EMBL/GenBank/DDBJ whole genome shotgun (WGS) entry which is preliminary data.</text>
</comment>
<keyword evidence="2" id="KW-0238">DNA-binding</keyword>
<accession>A0A1V3KI28</accession>
<dbReference type="Pfam" id="PF02311">
    <property type="entry name" value="AraC_binding"/>
    <property type="match status" value="1"/>
</dbReference>
<organism evidence="6 7">
    <name type="scientific">Rodentibacter caecimuris</name>
    <dbReference type="NCBI Taxonomy" id="1796644"/>
    <lineage>
        <taxon>Bacteria</taxon>
        <taxon>Pseudomonadati</taxon>
        <taxon>Pseudomonadota</taxon>
        <taxon>Gammaproteobacteria</taxon>
        <taxon>Pasteurellales</taxon>
        <taxon>Pasteurellaceae</taxon>
        <taxon>Rodentibacter</taxon>
    </lineage>
</organism>
<keyword evidence="3" id="KW-0010">Activator</keyword>
<evidence type="ECO:0000313" key="6">
    <source>
        <dbReference type="EMBL" id="OOF76813.1"/>
    </source>
</evidence>
<evidence type="ECO:0000256" key="2">
    <source>
        <dbReference type="ARBA" id="ARBA00023125"/>
    </source>
</evidence>
<feature type="domain" description="HTH araC/xylS-type" evidence="5">
    <location>
        <begin position="198"/>
        <end position="296"/>
    </location>
</feature>
<dbReference type="GO" id="GO:0003700">
    <property type="term" value="F:DNA-binding transcription factor activity"/>
    <property type="evidence" value="ECO:0007669"/>
    <property type="project" value="InterPro"/>
</dbReference>
<keyword evidence="4" id="KW-0804">Transcription</keyword>
<keyword evidence="1" id="KW-0805">Transcription regulation</keyword>
<dbReference type="PANTHER" id="PTHR43280:SF28">
    <property type="entry name" value="HTH-TYPE TRANSCRIPTIONAL ACTIVATOR RHAS"/>
    <property type="match status" value="1"/>
</dbReference>
<dbReference type="InterPro" id="IPR018060">
    <property type="entry name" value="HTH_AraC"/>
</dbReference>
<dbReference type="EMBL" id="MLAE01000063">
    <property type="protein sequence ID" value="OOF76813.1"/>
    <property type="molecule type" value="Genomic_DNA"/>
</dbReference>
<dbReference type="AlphaFoldDB" id="A0A1V3KI28"/>
<evidence type="ECO:0000259" key="5">
    <source>
        <dbReference type="PROSITE" id="PS01124"/>
    </source>
</evidence>
<dbReference type="InterPro" id="IPR020449">
    <property type="entry name" value="Tscrpt_reg_AraC-type_HTH"/>
</dbReference>
<name>A0A1V3KI28_9PAST</name>
<dbReference type="SMART" id="SM00342">
    <property type="entry name" value="HTH_ARAC"/>
    <property type="match status" value="1"/>
</dbReference>
<dbReference type="PRINTS" id="PR00032">
    <property type="entry name" value="HTHARAC"/>
</dbReference>
<dbReference type="SUPFAM" id="SSF51215">
    <property type="entry name" value="Regulatory protein AraC"/>
    <property type="match status" value="1"/>
</dbReference>
<dbReference type="RefSeq" id="WP_077587280.1">
    <property type="nucleotide sequence ID" value="NZ_MLAE01000063.1"/>
</dbReference>
<dbReference type="Gene3D" id="1.10.10.60">
    <property type="entry name" value="Homeodomain-like"/>
    <property type="match status" value="2"/>
</dbReference>